<dbReference type="InterPro" id="IPR020456">
    <property type="entry name" value="Acylphosphatase"/>
</dbReference>
<comment type="caution">
    <text evidence="7">The sequence shown here is derived from an EMBL/GenBank/DDBJ whole genome shotgun (WGS) entry which is preliminary data.</text>
</comment>
<proteinExistence type="inferred from homology"/>
<evidence type="ECO:0000256" key="2">
    <source>
        <dbReference type="ARBA" id="ARBA00012150"/>
    </source>
</evidence>
<dbReference type="InterPro" id="IPR017968">
    <property type="entry name" value="Acylphosphatase_CS"/>
</dbReference>
<dbReference type="AlphaFoldDB" id="A0A7X3S6R2"/>
<feature type="active site" evidence="4">
    <location>
        <position position="21"/>
    </location>
</feature>
<dbReference type="RefSeq" id="WP_160774369.1">
    <property type="nucleotide sequence ID" value="NZ_WUMV01000002.1"/>
</dbReference>
<dbReference type="SUPFAM" id="SSF54975">
    <property type="entry name" value="Acylphosphatase/BLUF domain-like"/>
    <property type="match status" value="1"/>
</dbReference>
<evidence type="ECO:0000259" key="6">
    <source>
        <dbReference type="PROSITE" id="PS51160"/>
    </source>
</evidence>
<accession>A0A7X3S6R2</accession>
<evidence type="ECO:0000256" key="3">
    <source>
        <dbReference type="ARBA" id="ARBA00047645"/>
    </source>
</evidence>
<feature type="domain" description="Acylphosphatase-like" evidence="6">
    <location>
        <begin position="6"/>
        <end position="92"/>
    </location>
</feature>
<comment type="similarity">
    <text evidence="1 5">Belongs to the acylphosphatase family.</text>
</comment>
<dbReference type="InterPro" id="IPR036046">
    <property type="entry name" value="Acylphosphatase-like_dom_sf"/>
</dbReference>
<comment type="catalytic activity">
    <reaction evidence="3 4">
        <text>an acyl phosphate + H2O = a carboxylate + phosphate + H(+)</text>
        <dbReference type="Rhea" id="RHEA:14965"/>
        <dbReference type="ChEBI" id="CHEBI:15377"/>
        <dbReference type="ChEBI" id="CHEBI:15378"/>
        <dbReference type="ChEBI" id="CHEBI:29067"/>
        <dbReference type="ChEBI" id="CHEBI:43474"/>
        <dbReference type="ChEBI" id="CHEBI:59918"/>
        <dbReference type="EC" id="3.6.1.7"/>
    </reaction>
</comment>
<keyword evidence="4" id="KW-0378">Hydrolase</keyword>
<organism evidence="7 8">
    <name type="scientific">Stappia sediminis</name>
    <dbReference type="NCBI Taxonomy" id="2692190"/>
    <lineage>
        <taxon>Bacteria</taxon>
        <taxon>Pseudomonadati</taxon>
        <taxon>Pseudomonadota</taxon>
        <taxon>Alphaproteobacteria</taxon>
        <taxon>Hyphomicrobiales</taxon>
        <taxon>Stappiaceae</taxon>
        <taxon>Stappia</taxon>
    </lineage>
</organism>
<evidence type="ECO:0000313" key="8">
    <source>
        <dbReference type="Proteomes" id="UP000433101"/>
    </source>
</evidence>
<dbReference type="PANTHER" id="PTHR47268:SF4">
    <property type="entry name" value="ACYLPHOSPHATASE"/>
    <property type="match status" value="1"/>
</dbReference>
<evidence type="ECO:0000313" key="7">
    <source>
        <dbReference type="EMBL" id="MXN64110.1"/>
    </source>
</evidence>
<name>A0A7X3S6R2_9HYPH</name>
<dbReference type="Pfam" id="PF00708">
    <property type="entry name" value="Acylphosphatase"/>
    <property type="match status" value="1"/>
</dbReference>
<feature type="active site" evidence="4">
    <location>
        <position position="39"/>
    </location>
</feature>
<dbReference type="GO" id="GO:0003998">
    <property type="term" value="F:acylphosphatase activity"/>
    <property type="evidence" value="ECO:0007669"/>
    <property type="project" value="UniProtKB-EC"/>
</dbReference>
<protein>
    <recommendedName>
        <fullName evidence="2 4">acylphosphatase</fullName>
        <ecNumber evidence="2 4">3.6.1.7</ecNumber>
    </recommendedName>
</protein>
<sequence length="94" mass="9984">MSDIKSLHISISGLVQGVGYRAWMARTASASGLSGWVRNRYSGEVEAVICGPSSAIDLMIDAAKMGPRGARVDELLILSEATPLDGDFRILDSC</sequence>
<dbReference type="EC" id="3.6.1.7" evidence="2 4"/>
<dbReference type="Gene3D" id="3.30.70.100">
    <property type="match status" value="1"/>
</dbReference>
<dbReference type="EMBL" id="WUMV01000002">
    <property type="protein sequence ID" value="MXN64110.1"/>
    <property type="molecule type" value="Genomic_DNA"/>
</dbReference>
<dbReference type="PANTHER" id="PTHR47268">
    <property type="entry name" value="ACYLPHOSPHATASE"/>
    <property type="match status" value="1"/>
</dbReference>
<evidence type="ECO:0000256" key="1">
    <source>
        <dbReference type="ARBA" id="ARBA00005614"/>
    </source>
</evidence>
<dbReference type="PROSITE" id="PS51160">
    <property type="entry name" value="ACYLPHOSPHATASE_3"/>
    <property type="match status" value="1"/>
</dbReference>
<gene>
    <name evidence="7" type="ORF">GR183_04285</name>
</gene>
<dbReference type="Proteomes" id="UP000433101">
    <property type="component" value="Unassembled WGS sequence"/>
</dbReference>
<evidence type="ECO:0000256" key="5">
    <source>
        <dbReference type="RuleBase" id="RU004168"/>
    </source>
</evidence>
<dbReference type="PRINTS" id="PR00112">
    <property type="entry name" value="ACYLPHPHTASE"/>
</dbReference>
<reference evidence="7 8" key="1">
    <citation type="submission" date="2019-12" db="EMBL/GenBank/DDBJ databases">
        <authorList>
            <person name="Li M."/>
        </authorList>
    </citation>
    <scope>NUCLEOTIDE SEQUENCE [LARGE SCALE GENOMIC DNA]</scope>
    <source>
        <strain evidence="7 8">GBMRC 2046</strain>
    </source>
</reference>
<keyword evidence="8" id="KW-1185">Reference proteome</keyword>
<evidence type="ECO:0000256" key="4">
    <source>
        <dbReference type="PROSITE-ProRule" id="PRU00520"/>
    </source>
</evidence>
<dbReference type="PROSITE" id="PS00151">
    <property type="entry name" value="ACYLPHOSPHATASE_2"/>
    <property type="match status" value="1"/>
</dbReference>
<dbReference type="InterPro" id="IPR001792">
    <property type="entry name" value="Acylphosphatase-like_dom"/>
</dbReference>